<keyword evidence="2" id="KW-1185">Reference proteome</keyword>
<evidence type="ECO:0000313" key="2">
    <source>
        <dbReference type="Proteomes" id="UP000193411"/>
    </source>
</evidence>
<dbReference type="Proteomes" id="UP000193411">
    <property type="component" value="Unassembled WGS sequence"/>
</dbReference>
<reference evidence="1 2" key="1">
    <citation type="submission" date="2016-07" db="EMBL/GenBank/DDBJ databases">
        <title>Pervasive Adenine N6-methylation of Active Genes in Fungi.</title>
        <authorList>
            <consortium name="DOE Joint Genome Institute"/>
            <person name="Mondo S.J."/>
            <person name="Dannebaum R.O."/>
            <person name="Kuo R.C."/>
            <person name="Labutti K."/>
            <person name="Haridas S."/>
            <person name="Kuo A."/>
            <person name="Salamov A."/>
            <person name="Ahrendt S.R."/>
            <person name="Lipzen A."/>
            <person name="Sullivan W."/>
            <person name="Andreopoulos W.B."/>
            <person name="Clum A."/>
            <person name="Lindquist E."/>
            <person name="Daum C."/>
            <person name="Ramamoorthy G.K."/>
            <person name="Gryganskyi A."/>
            <person name="Culley D."/>
            <person name="Magnuson J.K."/>
            <person name="James T.Y."/>
            <person name="O'Malley M.A."/>
            <person name="Stajich J.E."/>
            <person name="Spatafora J.W."/>
            <person name="Visel A."/>
            <person name="Grigoriev I.V."/>
        </authorList>
    </citation>
    <scope>NUCLEOTIDE SEQUENCE [LARGE SCALE GENOMIC DNA]</scope>
    <source>
        <strain evidence="1 2">PL171</strain>
    </source>
</reference>
<evidence type="ECO:0000313" key="1">
    <source>
        <dbReference type="EMBL" id="ORZ40238.1"/>
    </source>
</evidence>
<name>A0A1Y2I058_9FUNG</name>
<feature type="non-terminal residue" evidence="1">
    <location>
        <position position="133"/>
    </location>
</feature>
<sequence length="133" mass="14654">MTSSSVPDGECTGYSFVYVNSPIGPPPTTIAKLHPICTRVVIGTYMVLDDNTTYAVFGFELYDAKDFQDPFITINDIAVKLLMYQTDVVKNHCTIVPNRYQQSLANELKMAVALPTALCVPFKVTTHIILSSS</sequence>
<dbReference type="EMBL" id="MCFL01000003">
    <property type="protein sequence ID" value="ORZ40238.1"/>
    <property type="molecule type" value="Genomic_DNA"/>
</dbReference>
<dbReference type="AlphaFoldDB" id="A0A1Y2I058"/>
<organism evidence="1 2">
    <name type="scientific">Catenaria anguillulae PL171</name>
    <dbReference type="NCBI Taxonomy" id="765915"/>
    <lineage>
        <taxon>Eukaryota</taxon>
        <taxon>Fungi</taxon>
        <taxon>Fungi incertae sedis</taxon>
        <taxon>Blastocladiomycota</taxon>
        <taxon>Blastocladiomycetes</taxon>
        <taxon>Blastocladiales</taxon>
        <taxon>Catenariaceae</taxon>
        <taxon>Catenaria</taxon>
    </lineage>
</organism>
<accession>A0A1Y2I058</accession>
<proteinExistence type="predicted"/>
<gene>
    <name evidence="1" type="ORF">BCR44DRAFT_1424681</name>
</gene>
<protein>
    <submittedName>
        <fullName evidence="1">Uncharacterized protein</fullName>
    </submittedName>
</protein>
<comment type="caution">
    <text evidence="1">The sequence shown here is derived from an EMBL/GenBank/DDBJ whole genome shotgun (WGS) entry which is preliminary data.</text>
</comment>